<dbReference type="PIRSF" id="PIRSF017385">
    <property type="entry name" value="CtaF"/>
    <property type="match status" value="1"/>
</dbReference>
<evidence type="ECO:0000256" key="6">
    <source>
        <dbReference type="ARBA" id="ARBA00022967"/>
    </source>
</evidence>
<keyword evidence="5 11" id="KW-0812">Transmembrane</keyword>
<evidence type="ECO:0000256" key="8">
    <source>
        <dbReference type="ARBA" id="ARBA00023136"/>
    </source>
</evidence>
<reference evidence="12" key="2">
    <citation type="submission" date="2020-09" db="EMBL/GenBank/DDBJ databases">
        <authorList>
            <person name="Sun Q."/>
            <person name="Ohkuma M."/>
        </authorList>
    </citation>
    <scope>NUCLEOTIDE SEQUENCE</scope>
    <source>
        <strain evidence="12">JCM 4815</strain>
    </source>
</reference>
<dbReference type="Proteomes" id="UP000622166">
    <property type="component" value="Unassembled WGS sequence"/>
</dbReference>
<dbReference type="GO" id="GO:0022900">
    <property type="term" value="P:electron transport chain"/>
    <property type="evidence" value="ECO:0007669"/>
    <property type="project" value="InterPro"/>
</dbReference>
<dbReference type="Pfam" id="PF12270">
    <property type="entry name" value="Cyt_c_ox_IV"/>
    <property type="match status" value="1"/>
</dbReference>
<evidence type="ECO:0000256" key="11">
    <source>
        <dbReference type="SAM" id="Phobius"/>
    </source>
</evidence>
<organism evidence="12 13">
    <name type="scientific">Streptomyces poonensis</name>
    <dbReference type="NCBI Taxonomy" id="68255"/>
    <lineage>
        <taxon>Bacteria</taxon>
        <taxon>Bacillati</taxon>
        <taxon>Actinomycetota</taxon>
        <taxon>Actinomycetes</taxon>
        <taxon>Kitasatosporales</taxon>
        <taxon>Streptomycetaceae</taxon>
        <taxon>Streptomyces</taxon>
    </lineage>
</organism>
<dbReference type="InterPro" id="IPR021050">
    <property type="entry name" value="Cyt_c_oxidase_su4_actinobac"/>
</dbReference>
<proteinExistence type="inferred from homology"/>
<evidence type="ECO:0000256" key="4">
    <source>
        <dbReference type="ARBA" id="ARBA00022475"/>
    </source>
</evidence>
<comment type="caution">
    <text evidence="12">The sequence shown here is derived from an EMBL/GenBank/DDBJ whole genome shotgun (WGS) entry which is preliminary data.</text>
</comment>
<keyword evidence="13" id="KW-1185">Reference proteome</keyword>
<evidence type="ECO:0000256" key="9">
    <source>
        <dbReference type="ARBA" id="ARBA00047816"/>
    </source>
</evidence>
<dbReference type="GO" id="GO:0004129">
    <property type="term" value="F:cytochrome-c oxidase activity"/>
    <property type="evidence" value="ECO:0007669"/>
    <property type="project" value="UniProtKB-EC"/>
</dbReference>
<feature type="transmembrane region" description="Helical" evidence="11">
    <location>
        <begin position="86"/>
        <end position="114"/>
    </location>
</feature>
<dbReference type="RefSeq" id="WP_189857742.1">
    <property type="nucleotide sequence ID" value="NZ_BMVW01000003.1"/>
</dbReference>
<keyword evidence="6 10" id="KW-1278">Translocase</keyword>
<keyword evidence="7 11" id="KW-1133">Transmembrane helix</keyword>
<comment type="catalytic activity">
    <reaction evidence="9 10">
        <text>4 Fe(II)-[cytochrome c] + O2 + 8 H(+)(in) = 4 Fe(III)-[cytochrome c] + 2 H2O + 4 H(+)(out)</text>
        <dbReference type="Rhea" id="RHEA:11436"/>
        <dbReference type="Rhea" id="RHEA-COMP:10350"/>
        <dbReference type="Rhea" id="RHEA-COMP:14399"/>
        <dbReference type="ChEBI" id="CHEBI:15377"/>
        <dbReference type="ChEBI" id="CHEBI:15378"/>
        <dbReference type="ChEBI" id="CHEBI:15379"/>
        <dbReference type="ChEBI" id="CHEBI:29033"/>
        <dbReference type="ChEBI" id="CHEBI:29034"/>
        <dbReference type="EC" id="7.1.1.9"/>
    </reaction>
</comment>
<comment type="subcellular location">
    <subcellularLocation>
        <location evidence="2">Cell membrane</location>
        <topology evidence="2">Multi-pass membrane protein</topology>
    </subcellularLocation>
</comment>
<evidence type="ECO:0000313" key="12">
    <source>
        <dbReference type="EMBL" id="GGZ02712.1"/>
    </source>
</evidence>
<evidence type="ECO:0000313" key="13">
    <source>
        <dbReference type="Proteomes" id="UP000622166"/>
    </source>
</evidence>
<evidence type="ECO:0000256" key="10">
    <source>
        <dbReference type="PIRNR" id="PIRNR017385"/>
    </source>
</evidence>
<protein>
    <recommendedName>
        <fullName evidence="10">Cytochrome c oxidase polypeptide 4</fullName>
        <ecNumber evidence="10">7.1.1.9</ecNumber>
    </recommendedName>
    <alternativeName>
        <fullName evidence="10">Cytochrome aa3 subunit 4</fullName>
    </alternativeName>
    <alternativeName>
        <fullName evidence="10">Cytochrome c oxidase polypeptide IV</fullName>
    </alternativeName>
</protein>
<name>A0A918PDY0_9ACTN</name>
<dbReference type="EC" id="7.1.1.9" evidence="10"/>
<feature type="transmembrane region" description="Helical" evidence="11">
    <location>
        <begin position="31"/>
        <end position="50"/>
    </location>
</feature>
<dbReference type="EMBL" id="BMVW01000003">
    <property type="protein sequence ID" value="GGZ02712.1"/>
    <property type="molecule type" value="Genomic_DNA"/>
</dbReference>
<keyword evidence="4 10" id="KW-1003">Cell membrane</keyword>
<evidence type="ECO:0000256" key="3">
    <source>
        <dbReference type="ARBA" id="ARBA00006870"/>
    </source>
</evidence>
<keyword evidence="8 10" id="KW-0472">Membrane</keyword>
<sequence length="135" mass="14099">MTAEAALFAGVSAFFAVCATVYGWWAAEPAGTAALVVAFLMAALVSFFLLRQHRRTGTLPQSRKEADVHEATGPVAFFPPRSAFPVLAALGTALLGLGVVYGLWLFLIGVGLVVPGVYGFVFQYGDRGTGTGASQ</sequence>
<evidence type="ECO:0000256" key="2">
    <source>
        <dbReference type="ARBA" id="ARBA00004651"/>
    </source>
</evidence>
<reference evidence="12" key="1">
    <citation type="journal article" date="2014" name="Int. J. Syst. Evol. Microbiol.">
        <title>Complete genome sequence of Corynebacterium casei LMG S-19264T (=DSM 44701T), isolated from a smear-ripened cheese.</title>
        <authorList>
            <consortium name="US DOE Joint Genome Institute (JGI-PGF)"/>
            <person name="Walter F."/>
            <person name="Albersmeier A."/>
            <person name="Kalinowski J."/>
            <person name="Ruckert C."/>
        </authorList>
    </citation>
    <scope>NUCLEOTIDE SEQUENCE</scope>
    <source>
        <strain evidence="12">JCM 4815</strain>
    </source>
</reference>
<gene>
    <name evidence="12" type="ORF">GCM10010365_21810</name>
</gene>
<evidence type="ECO:0000256" key="7">
    <source>
        <dbReference type="ARBA" id="ARBA00022989"/>
    </source>
</evidence>
<comment type="subunit">
    <text evidence="10">Associates with subunits I, II and III to form cytochrome c oxidase.</text>
</comment>
<dbReference type="GO" id="GO:0005886">
    <property type="term" value="C:plasma membrane"/>
    <property type="evidence" value="ECO:0007669"/>
    <property type="project" value="UniProtKB-SubCell"/>
</dbReference>
<comment type="similarity">
    <text evidence="3 10">Belongs to the cytochrome c oxidase bacterial subunit CtaF family.</text>
</comment>
<evidence type="ECO:0000256" key="1">
    <source>
        <dbReference type="ARBA" id="ARBA00002536"/>
    </source>
</evidence>
<dbReference type="AlphaFoldDB" id="A0A918PDY0"/>
<evidence type="ECO:0000256" key="5">
    <source>
        <dbReference type="ARBA" id="ARBA00022692"/>
    </source>
</evidence>
<comment type="function">
    <text evidence="1 10">Part of cytochrome c oxidase, its function is unknown.</text>
</comment>
<accession>A0A918PDY0</accession>
<feature type="transmembrane region" description="Helical" evidence="11">
    <location>
        <begin position="7"/>
        <end position="25"/>
    </location>
</feature>